<gene>
    <name evidence="1" type="ORF">ACFSOX_10075</name>
</gene>
<dbReference type="InterPro" id="IPR010323">
    <property type="entry name" value="DUF924"/>
</dbReference>
<keyword evidence="2" id="KW-1185">Reference proteome</keyword>
<proteinExistence type="predicted"/>
<dbReference type="InterPro" id="IPR011990">
    <property type="entry name" value="TPR-like_helical_dom_sf"/>
</dbReference>
<comment type="caution">
    <text evidence="1">The sequence shown here is derived from an EMBL/GenBank/DDBJ whole genome shotgun (WGS) entry which is preliminary data.</text>
</comment>
<dbReference type="EMBL" id="JBHUIW010000009">
    <property type="protein sequence ID" value="MFD2182501.1"/>
    <property type="molecule type" value="Genomic_DNA"/>
</dbReference>
<dbReference type="Gene3D" id="1.20.58.320">
    <property type="entry name" value="TPR-like"/>
    <property type="match status" value="1"/>
</dbReference>
<protein>
    <submittedName>
        <fullName evidence="1">DUF924 family protein</fullName>
    </submittedName>
</protein>
<evidence type="ECO:0000313" key="1">
    <source>
        <dbReference type="EMBL" id="MFD2182501.1"/>
    </source>
</evidence>
<accession>A0ABW5AJX4</accession>
<organism evidence="1 2">
    <name type="scientific">Rhodoplanes azumiensis</name>
    <dbReference type="NCBI Taxonomy" id="1897628"/>
    <lineage>
        <taxon>Bacteria</taxon>
        <taxon>Pseudomonadati</taxon>
        <taxon>Pseudomonadota</taxon>
        <taxon>Alphaproteobacteria</taxon>
        <taxon>Hyphomicrobiales</taxon>
        <taxon>Nitrobacteraceae</taxon>
        <taxon>Rhodoplanes</taxon>
    </lineage>
</organism>
<dbReference type="Pfam" id="PF06041">
    <property type="entry name" value="DUF924"/>
    <property type="match status" value="1"/>
</dbReference>
<sequence length="196" mass="21549">MPDRDSDQTRADALAAGLSTPTEIASWWIGLGPARWFVKDLALDDEIRTRFGPAHAAAAAGRLAAWEETAEGALALLLLLDQFPRNMFRGSPQAFATDAQALAIAERAIARGFDRAFDNPVRRFFYLPHMHSEDLADQERCVALCRAADDADGVHHAELHADIIRRFGRFPHRNPLLGRQTTAEEQAFLDAGGFAG</sequence>
<dbReference type="Gene3D" id="1.25.40.10">
    <property type="entry name" value="Tetratricopeptide repeat domain"/>
    <property type="match status" value="1"/>
</dbReference>
<reference evidence="2" key="1">
    <citation type="journal article" date="2019" name="Int. J. Syst. Evol. Microbiol.">
        <title>The Global Catalogue of Microorganisms (GCM) 10K type strain sequencing project: providing services to taxonomists for standard genome sequencing and annotation.</title>
        <authorList>
            <consortium name="The Broad Institute Genomics Platform"/>
            <consortium name="The Broad Institute Genome Sequencing Center for Infectious Disease"/>
            <person name="Wu L."/>
            <person name="Ma J."/>
        </authorList>
    </citation>
    <scope>NUCLEOTIDE SEQUENCE [LARGE SCALE GENOMIC DNA]</scope>
    <source>
        <strain evidence="2">CGMCC 1.6774</strain>
    </source>
</reference>
<dbReference type="Proteomes" id="UP001597314">
    <property type="component" value="Unassembled WGS sequence"/>
</dbReference>
<name>A0ABW5AJX4_9BRAD</name>
<dbReference type="RefSeq" id="WP_378477678.1">
    <property type="nucleotide sequence ID" value="NZ_JBHUIW010000009.1"/>
</dbReference>
<evidence type="ECO:0000313" key="2">
    <source>
        <dbReference type="Proteomes" id="UP001597314"/>
    </source>
</evidence>
<dbReference type="SUPFAM" id="SSF48452">
    <property type="entry name" value="TPR-like"/>
    <property type="match status" value="1"/>
</dbReference>